<accession>N6V2P1</accession>
<reference evidence="1 2" key="1">
    <citation type="journal article" date="2012" name="BMC Genomics">
        <title>Genomic basis of broad host range and environmental adaptability of Rhizobium tropici CIAT 899 and Rhizobium sp. PRF 81 which are used in inoculants for common bean (Phaseolus vulgaris L.).</title>
        <authorList>
            <person name="Ormeno-Orrillo E."/>
            <person name="Menna P."/>
            <person name="Almeida L.G."/>
            <person name="Ollero F.J."/>
            <person name="Nicolas M.F."/>
            <person name="Pains Rodrigues E."/>
            <person name="Shigueyoshi Nakatani A."/>
            <person name="Silva Batista J.S."/>
            <person name="Oliveira Chueire L.M."/>
            <person name="Souza R.C."/>
            <person name="Ribeiro Vasconcelos A.T."/>
            <person name="Megias M."/>
            <person name="Hungria M."/>
            <person name="Martinez-Romero E."/>
        </authorList>
    </citation>
    <scope>NUCLEOTIDE SEQUENCE [LARGE SCALE GENOMIC DNA]</scope>
    <source>
        <strain evidence="1 2">PRF 81</strain>
    </source>
</reference>
<gene>
    <name evidence="1" type="ORF">RHSP_83562</name>
</gene>
<organism evidence="1 2">
    <name type="scientific">Rhizobium freirei PRF 81</name>
    <dbReference type="NCBI Taxonomy" id="363754"/>
    <lineage>
        <taxon>Bacteria</taxon>
        <taxon>Pseudomonadati</taxon>
        <taxon>Pseudomonadota</taxon>
        <taxon>Alphaproteobacteria</taxon>
        <taxon>Hyphomicrobiales</taxon>
        <taxon>Rhizobiaceae</taxon>
        <taxon>Rhizobium/Agrobacterium group</taxon>
        <taxon>Rhizobium</taxon>
    </lineage>
</organism>
<dbReference type="AlphaFoldDB" id="N6V2P1"/>
<keyword evidence="2" id="KW-1185">Reference proteome</keyword>
<sequence length="47" mass="5533">MLIIIVRSMLDYEALTRKLFFGNNNVKRFRTFVSMERVKVGLSVPLE</sequence>
<dbReference type="Proteomes" id="UP000012429">
    <property type="component" value="Unassembled WGS sequence"/>
</dbReference>
<dbReference type="EMBL" id="AQHN01000084">
    <property type="protein sequence ID" value="ENN85372.1"/>
    <property type="molecule type" value="Genomic_DNA"/>
</dbReference>
<comment type="caution">
    <text evidence="1">The sequence shown here is derived from an EMBL/GenBank/DDBJ whole genome shotgun (WGS) entry which is preliminary data.</text>
</comment>
<dbReference type="PATRIC" id="fig|363754.4.peg.5461"/>
<proteinExistence type="predicted"/>
<evidence type="ECO:0000313" key="1">
    <source>
        <dbReference type="EMBL" id="ENN85372.1"/>
    </source>
</evidence>
<dbReference type="STRING" id="363754.RHSP_83562"/>
<name>N6V2P1_9HYPH</name>
<evidence type="ECO:0000313" key="2">
    <source>
        <dbReference type="Proteomes" id="UP000012429"/>
    </source>
</evidence>
<protein>
    <submittedName>
        <fullName evidence="1">AsnC family transcriptional regulator</fullName>
    </submittedName>
</protein>